<dbReference type="EMBL" id="JACOMF010000030">
    <property type="protein sequence ID" value="MBC4017552.1"/>
    <property type="molecule type" value="Genomic_DNA"/>
</dbReference>
<keyword evidence="2" id="KW-1185">Reference proteome</keyword>
<organism evidence="1 2">
    <name type="scientific">Siccirubricoccus deserti</name>
    <dbReference type="NCBI Taxonomy" id="2013562"/>
    <lineage>
        <taxon>Bacteria</taxon>
        <taxon>Pseudomonadati</taxon>
        <taxon>Pseudomonadota</taxon>
        <taxon>Alphaproteobacteria</taxon>
        <taxon>Acetobacterales</taxon>
        <taxon>Roseomonadaceae</taxon>
        <taxon>Siccirubricoccus</taxon>
    </lineage>
</organism>
<dbReference type="Proteomes" id="UP000600101">
    <property type="component" value="Unassembled WGS sequence"/>
</dbReference>
<dbReference type="InterPro" id="IPR010272">
    <property type="entry name" value="T6SS_TssF"/>
</dbReference>
<dbReference type="NCBIfam" id="TIGR03359">
    <property type="entry name" value="VI_chp_6"/>
    <property type="match status" value="1"/>
</dbReference>
<comment type="caution">
    <text evidence="1">The sequence shown here is derived from an EMBL/GenBank/DDBJ whole genome shotgun (WGS) entry which is preliminary data.</text>
</comment>
<dbReference type="Pfam" id="PF05947">
    <property type="entry name" value="T6SS_TssF"/>
    <property type="match status" value="1"/>
</dbReference>
<dbReference type="AlphaFoldDB" id="A0A9X0R394"/>
<dbReference type="PANTHER" id="PTHR35370:SF1">
    <property type="entry name" value="TYPE VI SECRETION SYSTEM COMPONENT TSSF1"/>
    <property type="match status" value="1"/>
</dbReference>
<reference evidence="1" key="1">
    <citation type="submission" date="2020-08" db="EMBL/GenBank/DDBJ databases">
        <authorList>
            <person name="Hu Y."/>
            <person name="Nguyen S.V."/>
            <person name="Li F."/>
            <person name="Fanning S."/>
        </authorList>
    </citation>
    <scope>NUCLEOTIDE SEQUENCE</scope>
    <source>
        <strain evidence="1">SYSU D8009</strain>
    </source>
</reference>
<evidence type="ECO:0000313" key="1">
    <source>
        <dbReference type="EMBL" id="MBC4017552.1"/>
    </source>
</evidence>
<name>A0A9X0R394_9PROT</name>
<dbReference type="PANTHER" id="PTHR35370">
    <property type="entry name" value="CYTOPLASMIC PROTEIN-RELATED-RELATED"/>
    <property type="match status" value="1"/>
</dbReference>
<accession>A0A9X0R394</accession>
<dbReference type="PIRSF" id="PIRSF028304">
    <property type="entry name" value="UCP028304"/>
    <property type="match status" value="1"/>
</dbReference>
<gene>
    <name evidence="1" type="primary">tssF</name>
    <name evidence="1" type="ORF">H7965_19775</name>
</gene>
<evidence type="ECO:0000313" key="2">
    <source>
        <dbReference type="Proteomes" id="UP000600101"/>
    </source>
</evidence>
<dbReference type="RefSeq" id="WP_186772310.1">
    <property type="nucleotide sequence ID" value="NZ_JACOMF010000030.1"/>
</dbReference>
<sequence>MDPRLLRHYEAELRHVREMGAEFAREYPKIAGRLALANTEVADPYVERLLEGFAFLTARIQLKLEAEYPTFTQSLLQMVYPHYLAPTPAMAVVQFNPDAAIRGTPLGVDLPRGTVLRSILGADDDTNCEFRTAHPVQLLPIEIAEAEYLPAAAAVSALNLPDQRGAKAAIRLRLRTLGNIPFAEIGLARLPLFLAGAESTRFRLHEQLVADLLGIVIRPTARPLPWQELLPKTALEAQGFEDDEALLPATPLTFQGYRLLQEYFAMPERFLSVRLNGLDSAVTRTTGTELDVIFLLGRSDTLLANGFGGDQFRLFCTPAINLFPKRGDRLNLSEREVEHQIVADRMRPVDFEIFGVQEVEGFAADGGEPQPFLPFYAANDLTRHADHRSYYILRRRPRQLSARSRQRGPRSSYIGHEVYISLVDPEHAPFRTELRQLGFDLLCTNRDLPLFMSVGKGRTDFTMEASAPVASVRCLVGPTAPRPCRSDGEYAWRFISHLGLNYLSLVDNDAIHGATALRELLSLYVPSASSHQARQLEGLLSTASQPIIRRIPGAGPLTAGRGLQVTLKVDEAAFGGAGAVVLGSVLDRFFAKYVSINAFTETVLTTTERGEIARWPIRTGRQPTL</sequence>
<proteinExistence type="predicted"/>
<protein>
    <submittedName>
        <fullName evidence="1">Type VI secretion system baseplate subunit TssF</fullName>
    </submittedName>
</protein>